<evidence type="ECO:0000256" key="3">
    <source>
        <dbReference type="ARBA" id="ARBA00022777"/>
    </source>
</evidence>
<dbReference type="InterPro" id="IPR029056">
    <property type="entry name" value="Ribokinase-like"/>
</dbReference>
<dbReference type="EC" id="2.7.1.45" evidence="5"/>
<keyword evidence="3" id="KW-0418">Kinase</keyword>
<name>A0A9X0YVL2_9BACI</name>
<reference evidence="5" key="1">
    <citation type="submission" date="2021-03" db="EMBL/GenBank/DDBJ databases">
        <title>Genomic Encyclopedia of Type Strains, Phase IV (KMG-IV): sequencing the most valuable type-strain genomes for metagenomic binning, comparative biology and taxonomic classification.</title>
        <authorList>
            <person name="Goeker M."/>
        </authorList>
    </citation>
    <scope>NUCLEOTIDE SEQUENCE</scope>
    <source>
        <strain evidence="5">DSM 107338</strain>
    </source>
</reference>
<dbReference type="PANTHER" id="PTHR43320">
    <property type="entry name" value="SUGAR KINASE"/>
    <property type="match status" value="1"/>
</dbReference>
<dbReference type="OrthoDB" id="9813569at2"/>
<dbReference type="EMBL" id="JAGGMB010000016">
    <property type="protein sequence ID" value="MBP2079444.1"/>
    <property type="molecule type" value="Genomic_DNA"/>
</dbReference>
<evidence type="ECO:0000259" key="4">
    <source>
        <dbReference type="Pfam" id="PF00294"/>
    </source>
</evidence>
<evidence type="ECO:0000313" key="6">
    <source>
        <dbReference type="Proteomes" id="UP001138793"/>
    </source>
</evidence>
<accession>A0A9X0YVL2</accession>
<feature type="domain" description="Carbohydrate kinase PfkB" evidence="4">
    <location>
        <begin position="7"/>
        <end position="296"/>
    </location>
</feature>
<evidence type="ECO:0000256" key="1">
    <source>
        <dbReference type="ARBA" id="ARBA00010688"/>
    </source>
</evidence>
<comment type="caution">
    <text evidence="5">The sequence shown here is derived from an EMBL/GenBank/DDBJ whole genome shotgun (WGS) entry which is preliminary data.</text>
</comment>
<evidence type="ECO:0000256" key="2">
    <source>
        <dbReference type="ARBA" id="ARBA00022679"/>
    </source>
</evidence>
<dbReference type="InterPro" id="IPR011611">
    <property type="entry name" value="PfkB_dom"/>
</dbReference>
<keyword evidence="6" id="KW-1185">Reference proteome</keyword>
<dbReference type="Pfam" id="PF00294">
    <property type="entry name" value="PfkB"/>
    <property type="match status" value="1"/>
</dbReference>
<proteinExistence type="inferred from homology"/>
<evidence type="ECO:0000313" key="5">
    <source>
        <dbReference type="EMBL" id="MBP2079444.1"/>
    </source>
</evidence>
<dbReference type="CDD" id="cd01166">
    <property type="entry name" value="KdgK"/>
    <property type="match status" value="1"/>
</dbReference>
<comment type="similarity">
    <text evidence="1">Belongs to the carbohydrate kinase PfkB family.</text>
</comment>
<dbReference type="GO" id="GO:0008673">
    <property type="term" value="F:2-dehydro-3-deoxygluconokinase activity"/>
    <property type="evidence" value="ECO:0007669"/>
    <property type="project" value="UniProtKB-EC"/>
</dbReference>
<dbReference type="AlphaFoldDB" id="A0A9X0YVL2"/>
<dbReference type="PANTHER" id="PTHR43320:SF2">
    <property type="entry name" value="2-DEHYDRO-3-DEOXYGLUCONOKINASE_2-DEHYDRO-3-DEOXYGALACTONOKINASE"/>
    <property type="match status" value="1"/>
</dbReference>
<dbReference type="InterPro" id="IPR052700">
    <property type="entry name" value="Carb_kinase_PfkB-like"/>
</dbReference>
<dbReference type="Gene3D" id="3.40.1190.20">
    <property type="match status" value="1"/>
</dbReference>
<protein>
    <submittedName>
        <fullName evidence="5">2-dehydro-3-deoxygluconokinase</fullName>
        <ecNumber evidence="5">2.7.1.45</ecNumber>
    </submittedName>
</protein>
<dbReference type="Proteomes" id="UP001138793">
    <property type="component" value="Unassembled WGS sequence"/>
</dbReference>
<organism evidence="5 6">
    <name type="scientific">Oceanobacillus polygoni</name>
    <dbReference type="NCBI Taxonomy" id="1235259"/>
    <lineage>
        <taxon>Bacteria</taxon>
        <taxon>Bacillati</taxon>
        <taxon>Bacillota</taxon>
        <taxon>Bacilli</taxon>
        <taxon>Bacillales</taxon>
        <taxon>Bacillaceae</taxon>
        <taxon>Oceanobacillus</taxon>
    </lineage>
</organism>
<gene>
    <name evidence="5" type="ORF">J2Z64_003742</name>
</gene>
<dbReference type="SUPFAM" id="SSF53613">
    <property type="entry name" value="Ribokinase-like"/>
    <property type="match status" value="1"/>
</dbReference>
<dbReference type="RefSeq" id="WP_149473579.1">
    <property type="nucleotide sequence ID" value="NZ_JAGGMB010000016.1"/>
</dbReference>
<keyword evidence="2 5" id="KW-0808">Transferase</keyword>
<sequence length="318" mass="34991">MSFDVTTIGEGSLRLSVPAGKRLNLASSFEIGVSGAEGNVVGCLSRLGWKTGWISCLPETPVGKRVRNEYRSHGINVDQIIWSDQFRLATLYVEYAAPPRSTKVIFDRKNTCFTNILKEDVDWSYLLDSKIIHLTGITVALSENTKIIVQESIKRAHEAGVPISFDVNYRSTLWEVEEAYETMLPMIQNVEVLFCSKRDAESVFGCEGNDHEIIRQLQKISNANKLVMSRGAAGVVGLEDGVIYEEPAPEVVIIDRIGAGDGLAGGVLHGWLERDFVKGLKYGVLTAALALSQYGEVVNTNEKELNGLLESRGADIVR</sequence>